<dbReference type="NCBIfam" id="TIGR00049">
    <property type="entry name" value="iron-sulfur cluster assembly accessory protein"/>
    <property type="match status" value="1"/>
</dbReference>
<dbReference type="GO" id="GO:0005506">
    <property type="term" value="F:iron ion binding"/>
    <property type="evidence" value="ECO:0007669"/>
    <property type="project" value="TreeGrafter"/>
</dbReference>
<evidence type="ECO:0000256" key="3">
    <source>
        <dbReference type="ARBA" id="ARBA00022723"/>
    </source>
</evidence>
<dbReference type="AlphaFoldDB" id="A0A7J7IJD4"/>
<reference evidence="7 8" key="1">
    <citation type="journal article" date="2020" name="J. Phycol.">
        <title>Comparative genome analysis reveals Cyanidiococcus gen. nov., a new extremophilic red algal genus sister to Cyanidioschyzon (Cyanidioschyzonaceae, Rhodophyta).</title>
        <authorList>
            <person name="Liu S.-L."/>
            <person name="Chiang Y.-R."/>
            <person name="Yoon H.S."/>
            <person name="Fu H.-Y."/>
        </authorList>
    </citation>
    <scope>NUCLEOTIDE SEQUENCE [LARGE SCALE GENOMIC DNA]</scope>
    <source>
        <strain evidence="7 8">THAL066</strain>
    </source>
</reference>
<keyword evidence="4" id="KW-0408">Iron</keyword>
<dbReference type="OrthoDB" id="1938621at2759"/>
<sequence length="165" mass="17594">MLPQLRSLWKSAAYVTGGATLWTRFSRQLTVGSVATQQAAAAAAETTKRSEGLSISVTDKCVNRLRALAARHSSGTPPALRVTVNSGGCAGFQYEFNLERAEPNADDLVLERSGIRVYVDAVSAPLLSGAIIDYEEELIRSAFKVEANPNAEANCSCGTSFAPRL</sequence>
<evidence type="ECO:0000259" key="6">
    <source>
        <dbReference type="Pfam" id="PF01521"/>
    </source>
</evidence>
<dbReference type="InterPro" id="IPR016092">
    <property type="entry name" value="ATAP"/>
</dbReference>
<feature type="domain" description="Core" evidence="6">
    <location>
        <begin position="54"/>
        <end position="158"/>
    </location>
</feature>
<dbReference type="PANTHER" id="PTHR43011:SF1">
    <property type="entry name" value="IRON-SULFUR CLUSTER ASSEMBLY 2 HOMOLOG, MITOCHONDRIAL"/>
    <property type="match status" value="1"/>
</dbReference>
<dbReference type="FunFam" id="2.60.300.12:FF:000006">
    <property type="entry name" value="Iron-sulfur cluster assembly 2 mitochondrial"/>
    <property type="match status" value="1"/>
</dbReference>
<name>A0A7J7IJD4_9RHOD</name>
<dbReference type="GO" id="GO:0120510">
    <property type="term" value="C:mitochondrial [4Fe-4S] assembly complex"/>
    <property type="evidence" value="ECO:0007669"/>
    <property type="project" value="UniProtKB-ARBA"/>
</dbReference>
<keyword evidence="5" id="KW-0496">Mitochondrion</keyword>
<gene>
    <name evidence="7" type="primary">ISCA2</name>
    <name evidence="7" type="ORF">F1559_000998</name>
</gene>
<accession>A0A7J7IJD4</accession>
<dbReference type="InterPro" id="IPR035903">
    <property type="entry name" value="HesB-like_dom_sf"/>
</dbReference>
<comment type="similarity">
    <text evidence="2">Belongs to the HesB/IscA family.</text>
</comment>
<dbReference type="Proteomes" id="UP000530660">
    <property type="component" value="Unassembled WGS sequence"/>
</dbReference>
<keyword evidence="8" id="KW-1185">Reference proteome</keyword>
<comment type="subcellular location">
    <subcellularLocation>
        <location evidence="1">Mitochondrion</location>
    </subcellularLocation>
</comment>
<evidence type="ECO:0000256" key="4">
    <source>
        <dbReference type="ARBA" id="ARBA00023004"/>
    </source>
</evidence>
<dbReference type="EMBL" id="VWRR01000007">
    <property type="protein sequence ID" value="KAF6003203.1"/>
    <property type="molecule type" value="Genomic_DNA"/>
</dbReference>
<dbReference type="GO" id="GO:0051537">
    <property type="term" value="F:2 iron, 2 sulfur cluster binding"/>
    <property type="evidence" value="ECO:0007669"/>
    <property type="project" value="TreeGrafter"/>
</dbReference>
<organism evidence="7 8">
    <name type="scientific">Cyanidiococcus yangmingshanensis</name>
    <dbReference type="NCBI Taxonomy" id="2690220"/>
    <lineage>
        <taxon>Eukaryota</taxon>
        <taxon>Rhodophyta</taxon>
        <taxon>Bangiophyceae</taxon>
        <taxon>Cyanidiales</taxon>
        <taxon>Cyanidiaceae</taxon>
        <taxon>Cyanidiococcus</taxon>
    </lineage>
</organism>
<dbReference type="InterPro" id="IPR000361">
    <property type="entry name" value="ATAP_core_dom"/>
</dbReference>
<evidence type="ECO:0000313" key="7">
    <source>
        <dbReference type="EMBL" id="KAF6003203.1"/>
    </source>
</evidence>
<evidence type="ECO:0000256" key="1">
    <source>
        <dbReference type="ARBA" id="ARBA00004173"/>
    </source>
</evidence>
<proteinExistence type="inferred from homology"/>
<dbReference type="PANTHER" id="PTHR43011">
    <property type="entry name" value="IRON-SULFUR CLUSTER ASSEMBLY 2 HOMOLOG, MITOCHONDRIAL"/>
    <property type="match status" value="1"/>
</dbReference>
<evidence type="ECO:0000256" key="5">
    <source>
        <dbReference type="ARBA" id="ARBA00023128"/>
    </source>
</evidence>
<evidence type="ECO:0000256" key="2">
    <source>
        <dbReference type="ARBA" id="ARBA00006718"/>
    </source>
</evidence>
<dbReference type="SUPFAM" id="SSF89360">
    <property type="entry name" value="HesB-like domain"/>
    <property type="match status" value="1"/>
</dbReference>
<dbReference type="GO" id="GO:0016226">
    <property type="term" value="P:iron-sulfur cluster assembly"/>
    <property type="evidence" value="ECO:0007669"/>
    <property type="project" value="InterPro"/>
</dbReference>
<dbReference type="Gene3D" id="2.60.300.12">
    <property type="entry name" value="HesB-like domain"/>
    <property type="match status" value="1"/>
</dbReference>
<dbReference type="GO" id="GO:0051539">
    <property type="term" value="F:4 iron, 4 sulfur cluster binding"/>
    <property type="evidence" value="ECO:0007669"/>
    <property type="project" value="TreeGrafter"/>
</dbReference>
<evidence type="ECO:0000313" key="8">
    <source>
        <dbReference type="Proteomes" id="UP000530660"/>
    </source>
</evidence>
<protein>
    <submittedName>
        <fullName evidence="7">Iron-sulfur cluster assembly 2, mitochondrial</fullName>
    </submittedName>
</protein>
<keyword evidence="3" id="KW-0479">Metal-binding</keyword>
<dbReference type="Pfam" id="PF01521">
    <property type="entry name" value="Fe-S_biosyn"/>
    <property type="match status" value="1"/>
</dbReference>
<comment type="caution">
    <text evidence="7">The sequence shown here is derived from an EMBL/GenBank/DDBJ whole genome shotgun (WGS) entry which is preliminary data.</text>
</comment>